<dbReference type="InterPro" id="IPR001807">
    <property type="entry name" value="ClC"/>
</dbReference>
<evidence type="ECO:0000313" key="10">
    <source>
        <dbReference type="Proteomes" id="UP001597042"/>
    </source>
</evidence>
<dbReference type="InterPro" id="IPR036259">
    <property type="entry name" value="MFS_trans_sf"/>
</dbReference>
<feature type="transmembrane region" description="Helical" evidence="7">
    <location>
        <begin position="330"/>
        <end position="350"/>
    </location>
</feature>
<dbReference type="SUPFAM" id="SSF103473">
    <property type="entry name" value="MFS general substrate transporter"/>
    <property type="match status" value="1"/>
</dbReference>
<keyword evidence="3" id="KW-1003">Cell membrane</keyword>
<dbReference type="RefSeq" id="WP_378752710.1">
    <property type="nucleotide sequence ID" value="NZ_JBHSSV010000011.1"/>
</dbReference>
<reference evidence="10" key="1">
    <citation type="journal article" date="2019" name="Int. J. Syst. Evol. Microbiol.">
        <title>The Global Catalogue of Microorganisms (GCM) 10K type strain sequencing project: providing services to taxonomists for standard genome sequencing and annotation.</title>
        <authorList>
            <consortium name="The Broad Institute Genomics Platform"/>
            <consortium name="The Broad Institute Genome Sequencing Center for Infectious Disease"/>
            <person name="Wu L."/>
            <person name="Ma J."/>
        </authorList>
    </citation>
    <scope>NUCLEOTIDE SEQUENCE [LARGE SCALE GENOMIC DNA]</scope>
    <source>
        <strain evidence="10">CCUG 50754</strain>
    </source>
</reference>
<keyword evidence="6 7" id="KW-0472">Membrane</keyword>
<dbReference type="Pfam" id="PF05977">
    <property type="entry name" value="MFS_3"/>
    <property type="match status" value="1"/>
</dbReference>
<feature type="transmembrane region" description="Helical" evidence="7">
    <location>
        <begin position="297"/>
        <end position="323"/>
    </location>
</feature>
<dbReference type="InterPro" id="IPR011701">
    <property type="entry name" value="MFS"/>
</dbReference>
<dbReference type="Proteomes" id="UP001597042">
    <property type="component" value="Unassembled WGS sequence"/>
</dbReference>
<evidence type="ECO:0000259" key="8">
    <source>
        <dbReference type="PROSITE" id="PS50850"/>
    </source>
</evidence>
<dbReference type="PANTHER" id="PTHR23513:SF6">
    <property type="entry name" value="MAJOR FACILITATOR SUPERFAMILY ASSOCIATED DOMAIN-CONTAINING PROTEIN"/>
    <property type="match status" value="1"/>
</dbReference>
<dbReference type="PANTHER" id="PTHR23513">
    <property type="entry name" value="INTEGRAL MEMBRANE EFFLUX PROTEIN-RELATED"/>
    <property type="match status" value="1"/>
</dbReference>
<dbReference type="Pfam" id="PF07690">
    <property type="entry name" value="MFS_1"/>
    <property type="match status" value="1"/>
</dbReference>
<feature type="transmembrane region" description="Helical" evidence="7">
    <location>
        <begin position="418"/>
        <end position="439"/>
    </location>
</feature>
<comment type="subcellular location">
    <subcellularLocation>
        <location evidence="1">Cell membrane</location>
        <topology evidence="1">Multi-pass membrane protein</topology>
    </subcellularLocation>
</comment>
<dbReference type="PROSITE" id="PS50850">
    <property type="entry name" value="MFS"/>
    <property type="match status" value="1"/>
</dbReference>
<dbReference type="InterPro" id="IPR020846">
    <property type="entry name" value="MFS_dom"/>
</dbReference>
<feature type="transmembrane region" description="Helical" evidence="7">
    <location>
        <begin position="268"/>
        <end position="291"/>
    </location>
</feature>
<evidence type="ECO:0000256" key="7">
    <source>
        <dbReference type="SAM" id="Phobius"/>
    </source>
</evidence>
<name>A0ABW2ZS02_9MICO</name>
<evidence type="ECO:0000256" key="3">
    <source>
        <dbReference type="ARBA" id="ARBA00022475"/>
    </source>
</evidence>
<evidence type="ECO:0000256" key="4">
    <source>
        <dbReference type="ARBA" id="ARBA00022692"/>
    </source>
</evidence>
<feature type="transmembrane region" description="Helical" evidence="7">
    <location>
        <begin position="356"/>
        <end position="376"/>
    </location>
</feature>
<organism evidence="9 10">
    <name type="scientific">Microbacterium koreense</name>
    <dbReference type="NCBI Taxonomy" id="323761"/>
    <lineage>
        <taxon>Bacteria</taxon>
        <taxon>Bacillati</taxon>
        <taxon>Actinomycetota</taxon>
        <taxon>Actinomycetes</taxon>
        <taxon>Micrococcales</taxon>
        <taxon>Microbacteriaceae</taxon>
        <taxon>Microbacterium</taxon>
    </lineage>
</organism>
<feature type="transmembrane region" description="Helical" evidence="7">
    <location>
        <begin position="183"/>
        <end position="201"/>
    </location>
</feature>
<evidence type="ECO:0000313" key="9">
    <source>
        <dbReference type="EMBL" id="MFD0781419.1"/>
    </source>
</evidence>
<protein>
    <submittedName>
        <fullName evidence="9">MFS transporter</fullName>
    </submittedName>
</protein>
<keyword evidence="2" id="KW-0813">Transport</keyword>
<evidence type="ECO:0000256" key="1">
    <source>
        <dbReference type="ARBA" id="ARBA00004651"/>
    </source>
</evidence>
<keyword evidence="10" id="KW-1185">Reference proteome</keyword>
<comment type="caution">
    <text evidence="9">The sequence shown here is derived from an EMBL/GenBank/DDBJ whole genome shotgun (WGS) entry which is preliminary data.</text>
</comment>
<feature type="transmembrane region" description="Helical" evidence="7">
    <location>
        <begin position="52"/>
        <end position="76"/>
    </location>
</feature>
<dbReference type="InterPro" id="IPR010290">
    <property type="entry name" value="TM_effector"/>
</dbReference>
<dbReference type="EMBL" id="JBHTIM010000001">
    <property type="protein sequence ID" value="MFD0781419.1"/>
    <property type="molecule type" value="Genomic_DNA"/>
</dbReference>
<dbReference type="PRINTS" id="PR00762">
    <property type="entry name" value="CLCHANNEL"/>
</dbReference>
<evidence type="ECO:0000256" key="6">
    <source>
        <dbReference type="ARBA" id="ARBA00023136"/>
    </source>
</evidence>
<dbReference type="CDD" id="cd06173">
    <property type="entry name" value="MFS_MefA_like"/>
    <property type="match status" value="1"/>
</dbReference>
<keyword evidence="4 7" id="KW-0812">Transmembrane</keyword>
<proteinExistence type="predicted"/>
<keyword evidence="5 7" id="KW-1133">Transmembrane helix</keyword>
<evidence type="ECO:0000256" key="2">
    <source>
        <dbReference type="ARBA" id="ARBA00022448"/>
    </source>
</evidence>
<gene>
    <name evidence="9" type="ORF">ACFQZV_08930</name>
</gene>
<evidence type="ECO:0000256" key="5">
    <source>
        <dbReference type="ARBA" id="ARBA00022989"/>
    </source>
</evidence>
<sequence>MTNVAASRMRADTPLSRDFGKLWTAAAFSNLADGLGRTAVPLIATTLTRDPLAIAAIGALAFVPWLVFGIPAGIIVDRFDRRWIMALANTLRGGTALLLAVLTVAGSLDIWWLLGAVLVFGVGETLFDNATNAIIPTLVERRSLDRANGFMQAAQITIDSFIATPIAGVLFAVSLALPLWVGAGGYVIPIALALLLPVVAARPLREPAPARAHPAVGARPTAPDAATAAASGEPLVAATVAGAPRPPGGSSAREAAAYLWRHRFLRAMVLYTSVLGSAFAFAQAPTFLYFLDELGVVPAAIGVVTAVIGLGALTGSLIAAPLVARFGRGAIMLTGTVLAGVSLIGVWLAPELITGMLAYALMACAISMWNVPWGALRQAIVPGALFGRVLGIIRTVTWGLFPFATLLGGFVARADLRLPYAIAAVVTLVATAIAARLMLQASQHTEPQE</sequence>
<feature type="domain" description="Major facilitator superfamily (MFS) profile" evidence="8">
    <location>
        <begin position="1"/>
        <end position="442"/>
    </location>
</feature>
<feature type="transmembrane region" description="Helical" evidence="7">
    <location>
        <begin position="388"/>
        <end position="412"/>
    </location>
</feature>
<dbReference type="Gene3D" id="1.20.1250.20">
    <property type="entry name" value="MFS general substrate transporter like domains"/>
    <property type="match status" value="1"/>
</dbReference>
<accession>A0ABW2ZS02</accession>